<dbReference type="InterPro" id="IPR043129">
    <property type="entry name" value="ATPase_NBD"/>
</dbReference>
<dbReference type="PANTHER" id="PTHR32432:SF3">
    <property type="entry name" value="ETHANOLAMINE UTILIZATION PROTEIN EUTJ"/>
    <property type="match status" value="1"/>
</dbReference>
<evidence type="ECO:0000313" key="2">
    <source>
        <dbReference type="Proteomes" id="UP000178880"/>
    </source>
</evidence>
<dbReference type="STRING" id="1798650.A2945_04140"/>
<gene>
    <name evidence="1" type="ORF">A2945_04140</name>
</gene>
<evidence type="ECO:0000313" key="1">
    <source>
        <dbReference type="EMBL" id="OGY99006.1"/>
    </source>
</evidence>
<name>A0A1G2CCQ8_9BACT</name>
<dbReference type="InterPro" id="IPR050696">
    <property type="entry name" value="FtsA/MreB"/>
</dbReference>
<comment type="caution">
    <text evidence="1">The sequence shown here is derived from an EMBL/GenBank/DDBJ whole genome shotgun (WGS) entry which is preliminary data.</text>
</comment>
<dbReference type="Proteomes" id="UP000178880">
    <property type="component" value="Unassembled WGS sequence"/>
</dbReference>
<dbReference type="EMBL" id="MHLA01000025">
    <property type="protein sequence ID" value="OGY99006.1"/>
    <property type="molecule type" value="Genomic_DNA"/>
</dbReference>
<accession>A0A1G2CCQ8</accession>
<evidence type="ECO:0008006" key="3">
    <source>
        <dbReference type="Google" id="ProtNLM"/>
    </source>
</evidence>
<dbReference type="Pfam" id="PF11104">
    <property type="entry name" value="PilM_2"/>
    <property type="match status" value="1"/>
</dbReference>
<dbReference type="PIRSF" id="PIRSF019169">
    <property type="entry name" value="PilM"/>
    <property type="match status" value="1"/>
</dbReference>
<dbReference type="InterPro" id="IPR005883">
    <property type="entry name" value="PilM"/>
</dbReference>
<proteinExistence type="predicted"/>
<dbReference type="PANTHER" id="PTHR32432">
    <property type="entry name" value="CELL DIVISION PROTEIN FTSA-RELATED"/>
    <property type="match status" value="1"/>
</dbReference>
<dbReference type="NCBIfam" id="TIGR01175">
    <property type="entry name" value="pilM"/>
    <property type="match status" value="1"/>
</dbReference>
<reference evidence="1 2" key="1">
    <citation type="journal article" date="2016" name="Nat. Commun.">
        <title>Thousands of microbial genomes shed light on interconnected biogeochemical processes in an aquifer system.</title>
        <authorList>
            <person name="Anantharaman K."/>
            <person name="Brown C.T."/>
            <person name="Hug L.A."/>
            <person name="Sharon I."/>
            <person name="Castelle C.J."/>
            <person name="Probst A.J."/>
            <person name="Thomas B.C."/>
            <person name="Singh A."/>
            <person name="Wilkins M.J."/>
            <person name="Karaoz U."/>
            <person name="Brodie E.L."/>
            <person name="Williams K.H."/>
            <person name="Hubbard S.S."/>
            <person name="Banfield J.F."/>
        </authorList>
    </citation>
    <scope>NUCLEOTIDE SEQUENCE [LARGE SCALE GENOMIC DNA]</scope>
</reference>
<dbReference type="AlphaFoldDB" id="A0A1G2CCQ8"/>
<organism evidence="1 2">
    <name type="scientific">Candidatus Liptonbacteria bacterium RIFCSPLOWO2_01_FULL_52_25</name>
    <dbReference type="NCBI Taxonomy" id="1798650"/>
    <lineage>
        <taxon>Bacteria</taxon>
        <taxon>Candidatus Liptoniibacteriota</taxon>
    </lineage>
</organism>
<dbReference type="CDD" id="cd24049">
    <property type="entry name" value="ASKHA_NBD_PilM"/>
    <property type="match status" value="1"/>
</dbReference>
<dbReference type="SUPFAM" id="SSF53067">
    <property type="entry name" value="Actin-like ATPase domain"/>
    <property type="match status" value="2"/>
</dbReference>
<dbReference type="Gene3D" id="3.30.420.40">
    <property type="match status" value="2"/>
</dbReference>
<sequence length="361" mass="39475">MGIFKSFRQGVFPAYLGVDIGTTSIKAVEVKQGKQRPEVVNYAILESSGYLSRANQVLQTSTLKLFEKEVVELLKILVKEMGPTTTAVVASIPTFNTFMTVLDFPDMSSADLDKAMVYQVKQYVPLPISEVVIDWIKVGESKDDQGFKHQQILLISIPKEQINKYQRIFKLAGLTLGELEIEGLSLARVFGGTDPTPTVVVDIGSRSTNIAFLEGGQLRLNSQCDFAGASFTQALATSLSINPLRAEELKKEKGIVGTGPNHELSTIMLPFLDAIINEVKKACYKYGTQFPAAQKLERVVLAGGGANLLGLEPYMEREMGMPTVKAAPFSKFEYQPAMAPFVQELNPVLTVALGLALKKFG</sequence>
<protein>
    <recommendedName>
        <fullName evidence="3">SHS2 domain-containing protein</fullName>
    </recommendedName>
</protein>
<dbReference type="Gene3D" id="3.30.1490.300">
    <property type="match status" value="1"/>
</dbReference>